<proteinExistence type="predicted"/>
<reference evidence="2" key="1">
    <citation type="submission" date="2013-04" db="UniProtKB">
        <authorList>
            <consortium name="EnsemblPlants"/>
        </authorList>
    </citation>
    <scope>IDENTIFICATION</scope>
</reference>
<organism evidence="2">
    <name type="scientific">Oryza brachyantha</name>
    <name type="common">malo sina</name>
    <dbReference type="NCBI Taxonomy" id="4533"/>
    <lineage>
        <taxon>Eukaryota</taxon>
        <taxon>Viridiplantae</taxon>
        <taxon>Streptophyta</taxon>
        <taxon>Embryophyta</taxon>
        <taxon>Tracheophyta</taxon>
        <taxon>Spermatophyta</taxon>
        <taxon>Magnoliopsida</taxon>
        <taxon>Liliopsida</taxon>
        <taxon>Poales</taxon>
        <taxon>Poaceae</taxon>
        <taxon>BOP clade</taxon>
        <taxon>Oryzoideae</taxon>
        <taxon>Oryzeae</taxon>
        <taxon>Oryzinae</taxon>
        <taxon>Oryza</taxon>
    </lineage>
</organism>
<evidence type="ECO:0000313" key="2">
    <source>
        <dbReference type="EnsemblPlants" id="OB02G14240.1"/>
    </source>
</evidence>
<dbReference type="Proteomes" id="UP000006038">
    <property type="component" value="Unassembled WGS sequence"/>
</dbReference>
<dbReference type="EnsemblPlants" id="OB02G14240.1">
    <property type="protein sequence ID" value="OB02G14240.1"/>
    <property type="gene ID" value="OB02G14240"/>
</dbReference>
<evidence type="ECO:0000313" key="3">
    <source>
        <dbReference type="Proteomes" id="UP000006038"/>
    </source>
</evidence>
<sequence length="96" mass="10430">MEDSNVEVEDVTMSTSFLMLLTLRSMKSLIIAGLLILSRSTSNSPVSMRTTTDIVGRCFVTSCVHKSPIFRNLQACSTSKSSSKEASMIFSKSPSS</sequence>
<keyword evidence="3" id="KW-1185">Reference proteome</keyword>
<name>J3L9V7_ORYBR</name>
<feature type="transmembrane region" description="Helical" evidence="1">
    <location>
        <begin position="17"/>
        <end position="37"/>
    </location>
</feature>
<protein>
    <submittedName>
        <fullName evidence="2">Uncharacterized protein</fullName>
    </submittedName>
</protein>
<accession>J3L9V7</accession>
<dbReference type="Gramene" id="OB02G14240.1">
    <property type="protein sequence ID" value="OB02G14240.1"/>
    <property type="gene ID" value="OB02G14240"/>
</dbReference>
<dbReference type="AlphaFoldDB" id="J3L9V7"/>
<keyword evidence="1" id="KW-0472">Membrane</keyword>
<evidence type="ECO:0000256" key="1">
    <source>
        <dbReference type="SAM" id="Phobius"/>
    </source>
</evidence>
<keyword evidence="1" id="KW-0812">Transmembrane</keyword>
<dbReference type="HOGENOM" id="CLU_156872_0_0_1"/>
<keyword evidence="1" id="KW-1133">Transmembrane helix</keyword>